<dbReference type="PANTHER" id="PTHR42842">
    <property type="entry name" value="FAD/NAD(P)-BINDING OXIDOREDUCTASE"/>
    <property type="match status" value="1"/>
</dbReference>
<dbReference type="InterPro" id="IPR028348">
    <property type="entry name" value="FAD-binding_protein"/>
</dbReference>
<reference evidence="2 3" key="1">
    <citation type="submission" date="2019-03" db="EMBL/GenBank/DDBJ databases">
        <title>Genomic Encyclopedia of Type Strains, Phase IV (KMG-IV): sequencing the most valuable type-strain genomes for metagenomic binning, comparative biology and taxonomic classification.</title>
        <authorList>
            <person name="Goeker M."/>
        </authorList>
    </citation>
    <scope>NUCLEOTIDE SEQUENCE [LARGE SCALE GENOMIC DNA]</scope>
    <source>
        <strain evidence="2 3">DSM 20467</strain>
    </source>
</reference>
<proteinExistence type="predicted"/>
<dbReference type="Gene3D" id="3.30.70.2700">
    <property type="match status" value="1"/>
</dbReference>
<dbReference type="Gene3D" id="3.50.50.60">
    <property type="entry name" value="FAD/NAD(P)-binding domain"/>
    <property type="match status" value="2"/>
</dbReference>
<organism evidence="2 3">
    <name type="scientific">Pectinatus cerevisiiphilus</name>
    <dbReference type="NCBI Taxonomy" id="86956"/>
    <lineage>
        <taxon>Bacteria</taxon>
        <taxon>Bacillati</taxon>
        <taxon>Bacillota</taxon>
        <taxon>Negativicutes</taxon>
        <taxon>Selenomonadales</taxon>
        <taxon>Selenomonadaceae</taxon>
        <taxon>Pectinatus</taxon>
    </lineage>
</organism>
<sequence>MIRIKNLNVPFDNTDPLEKIVASYLKISDSYIKKITIIHKAIDARRYKNAPIYNVFTIDVLLNDGIDKKHFAKRLKTNKNIITDIPPAVNAMPAIPVTKHYTDPRPIIVGFGPAGMFCALTLCRYGYWPLILERGCDVDTRHQDIKDFWRTGNLNFYSNMQFGEGGAGAFSDGKLTTRINDAKIQQVLADFVEAGAPPEICYLHKPHIGTDILRRVVKNIRKKLLKANASIYFLTRLTDLKIVNKQLQGIVTQAKEEIPCDALFLGIGHSARDTYEMLLQKGVQMQAKPFAIGVRIEHPQALIDTAQYGVDAGNARLPAADYALTWQDREKALSCYSFCMCPGGKVVAAASEKKYLTTNGMSYHARNSGIANSALLSPVTPADFGNDPLAGIEFQRHYENIAYIAGGKNYYAPVQTVGDFLKHKHGSDKFLTVPTYKPGVTLADLHTLLPARIATSIELALPSFEKKIPGFANESAILTGLEMRSSSPCRILRDKDTLLSTNTGGLYPIGEGAGYAGGIMSAAIDGINAALSYIQTKQNKI</sequence>
<keyword evidence="3" id="KW-1185">Reference proteome</keyword>
<gene>
    <name evidence="2" type="ORF">EDC37_10343</name>
</gene>
<evidence type="ECO:0000313" key="3">
    <source>
        <dbReference type="Proteomes" id="UP000295188"/>
    </source>
</evidence>
<dbReference type="RefSeq" id="WP_132547543.1">
    <property type="nucleotide sequence ID" value="NZ_SMAA01000003.1"/>
</dbReference>
<protein>
    <recommendedName>
        <fullName evidence="1">FAD-dependent protein C-terminal domain-containing protein</fullName>
    </recommendedName>
</protein>
<evidence type="ECO:0000259" key="1">
    <source>
        <dbReference type="Pfam" id="PF21688"/>
    </source>
</evidence>
<dbReference type="AlphaFoldDB" id="A0A4R3KCC8"/>
<evidence type="ECO:0000313" key="2">
    <source>
        <dbReference type="EMBL" id="TCS80874.1"/>
    </source>
</evidence>
<comment type="caution">
    <text evidence="2">The sequence shown here is derived from an EMBL/GenBank/DDBJ whole genome shotgun (WGS) entry which is preliminary data.</text>
</comment>
<dbReference type="PANTHER" id="PTHR42842:SF3">
    <property type="entry name" value="FAD_NAD(P)-BINDING OXIDOREDUCTASE FAMILY PROTEIN"/>
    <property type="match status" value="1"/>
</dbReference>
<name>A0A4R3KCC8_9FIRM</name>
<dbReference type="InterPro" id="IPR036188">
    <property type="entry name" value="FAD/NAD-bd_sf"/>
</dbReference>
<dbReference type="PIRSF" id="PIRSF038984">
    <property type="entry name" value="FAD_binding_protein"/>
    <property type="match status" value="1"/>
</dbReference>
<dbReference type="EMBL" id="SMAA01000003">
    <property type="protein sequence ID" value="TCS80874.1"/>
    <property type="molecule type" value="Genomic_DNA"/>
</dbReference>
<dbReference type="InterPro" id="IPR049516">
    <property type="entry name" value="FAD-depend_C"/>
</dbReference>
<dbReference type="Pfam" id="PF21688">
    <property type="entry name" value="FAD-depend_C"/>
    <property type="match status" value="1"/>
</dbReference>
<dbReference type="SUPFAM" id="SSF51905">
    <property type="entry name" value="FAD/NAD(P)-binding domain"/>
    <property type="match status" value="1"/>
</dbReference>
<dbReference type="OrthoDB" id="9762921at2"/>
<feature type="domain" description="FAD-dependent protein C-terminal" evidence="1">
    <location>
        <begin position="289"/>
        <end position="485"/>
    </location>
</feature>
<dbReference type="Proteomes" id="UP000295188">
    <property type="component" value="Unassembled WGS sequence"/>
</dbReference>
<accession>A0A4R3KCC8</accession>